<keyword evidence="3" id="KW-0547">Nucleotide-binding</keyword>
<feature type="transmembrane region" description="Helical" evidence="8">
    <location>
        <begin position="288"/>
        <end position="311"/>
    </location>
</feature>
<dbReference type="InterPro" id="IPR027417">
    <property type="entry name" value="P-loop_NTPase"/>
</dbReference>
<dbReference type="GO" id="GO:0005524">
    <property type="term" value="F:ATP binding"/>
    <property type="evidence" value="ECO:0007669"/>
    <property type="project" value="UniProtKB-KW"/>
</dbReference>
<dbReference type="GO" id="GO:0016887">
    <property type="term" value="F:ATP hydrolysis activity"/>
    <property type="evidence" value="ECO:0007669"/>
    <property type="project" value="InterPro"/>
</dbReference>
<feature type="domain" description="ABC transporter" evidence="9">
    <location>
        <begin position="1407"/>
        <end position="1637"/>
    </location>
</feature>
<comment type="caution">
    <text evidence="10">The sequence shown here is derived from an EMBL/GenBank/DDBJ whole genome shotgun (WGS) entry which is preliminary data.</text>
</comment>
<evidence type="ECO:0000313" key="10">
    <source>
        <dbReference type="EMBL" id="KAK2188698.1"/>
    </source>
</evidence>
<dbReference type="PANTHER" id="PTHR19229">
    <property type="entry name" value="ATP-BINDING CASSETTE TRANSPORTER SUBFAMILY A ABCA"/>
    <property type="match status" value="1"/>
</dbReference>
<accession>A0AAD9P5V9</accession>
<dbReference type="CDD" id="cd03263">
    <property type="entry name" value="ABC_subfamily_A"/>
    <property type="match status" value="2"/>
</dbReference>
<dbReference type="InterPro" id="IPR013525">
    <property type="entry name" value="ABC2_TM"/>
</dbReference>
<sequence length="1739" mass="194090">MWGWQFANLKKEKRLRCGLDIGVGVQLKKSSDVMKRYRNHECGVQPLTQYSTVGATTFQVYMKTGFLALQRNIDLAVMHHLQAGVDTDAIKVELQRFPHPLSKAWAGQLRAALPLVLMLSFLCSVIDTTKDVVKEKEAQLKEVMKIMGLNNWLHWLAWFVKSLLMLSIPVIVITIVLSLHLYTSSSILLLFLLVYIIATINFCFAVSVVFNKAEWAASGVGVLYVATYVMYYFLDRQPRWFRRVVALLFSNVGMAYGTRTISLYEEAGTGMHWANIGRLPSNDIGETFTMQFVILAMLFDAFIYAVFTWYVEAVWPGEFGIPLRWYFPFKRSYWSGIAESHPGVQQQSVTSDAVAASSSIMEVLSADLSNQEEASLSDVSFARDSSASPPPPEDGTSEATNISANNNKAKSLSDEHTPAGGASGANVDSPDADVATATKPTTKSSHKKKCRHIIKRSSTLSVPKRVFVSGQNVVILDNPVAQCRPPECPQSTATYFEFEPLVSHARIEIKNLRKTFGKVHKHVAVDDMDFSMYDDQITILLGHNGAGKTTTLRMLTGFYPPTSGTAIVNGYDINTDIGHVRRSLGICPQNTVLFNSLNVEEHVQFFARLSGKEVHIAPSQMRTLLKALGLHSTSQLPVERSAPARNVNWPYCWPLTVLSRQVLVLDEPTAGLDADTRQQMWSILKRMKKGRTILMSTHYMDEAEFLADRIAIMVDGRIQCCGSPSFLKKAFGAGYHLILDTTRSADVQALTDFVLSYVPSATLNLDDCDRVRYNLPDTCASSFKDMLTAMEKGQEKLGILDYQMVAMTMEDVFIRVGQLAESKDVFVSSMARPTGRHKIAFGFARTESGLSSSSKDIPKDDDDATSNTDDLGLDDMIVGGRDRNKGLALFAQQFFATLLKRVLCCHRNWQLFVIQLTLPLAFIVLVGTATMMAMFAGRRVHSPALPLRLAEYAESTTVLYGATTQARTDNETIRSLTKSFGSFFDNSSHQLKRLPNDVAVKRLLLRKAADGYARYRTRYLVAAEFRIETVNTTRDNSSSTPSPNRHANDSAVVVVRGLYNYEAYHTAAVALNIIDNVLLRHLVGNYSIETLNEPVDGADDMLTKVPVMKEKFSGLLVSVVMLFGMSFYTSTFVLFLIQERVSGCLRCETISGQRFGSYWLATVFWDLVVLYVFFACLLIVLVILKVQCLIGDGQLWLLFLAFSWAVLPFLYVTSLLFRVPSTGVARLSMLNVFVGFAAQGFWTLETNEREMTQAALFNSKIVVCTILHPIFALLSGLHIFCHNWALSFGRDISEDSPCSKYSLNSTQDACSMYVHQENYLSLEDTGIGWIVMLLLFEGVVLFLVLLWRGSRVLPLPWGRWLGCLLPQEPILTLRRNLRARDKPSDPDVETERWRVETNKHLPQEDVVVLRELTRYFGHLAAIDRITLGVPPGQCFGLLGANGAGKTTTLRLIAGDLLASHGTVLIDNHDIRLDVQLAYERLGYCPQVDPLLDYLTGRETLSFFARLSGIPERRIPSSASRFIEALQITKVADKPVVTYSMGEKRRLSAGVAYVTEPAIVLMDEPSVGMDPVSRQRLGDLITRFTKLGGTTILASHCINQCEQLCQRLGILVNGKLRCLGSPSQLRHKFSHGYTVTVKLKRTKDNPDSDQLKTFLDNHLLSARLTGESDEELQYHVTDMNITWPALYVIMEEAQQLHDNIIDYIISQANLQHVFIGLARLQETRDSSHMSLAASSVLGGT</sequence>
<protein>
    <recommendedName>
        <fullName evidence="9">ABC transporter domain-containing protein</fullName>
    </recommendedName>
</protein>
<keyword evidence="2 8" id="KW-0812">Transmembrane</keyword>
<dbReference type="Pfam" id="PF00005">
    <property type="entry name" value="ABC_tran"/>
    <property type="match status" value="2"/>
</dbReference>
<feature type="compositionally biased region" description="Polar residues" evidence="7">
    <location>
        <begin position="397"/>
        <end position="410"/>
    </location>
</feature>
<evidence type="ECO:0000256" key="7">
    <source>
        <dbReference type="SAM" id="MobiDB-lite"/>
    </source>
</evidence>
<dbReference type="PROSITE" id="PS50893">
    <property type="entry name" value="ABC_TRANSPORTER_2"/>
    <property type="match status" value="2"/>
</dbReference>
<keyword evidence="4" id="KW-0067">ATP-binding</keyword>
<evidence type="ECO:0000259" key="9">
    <source>
        <dbReference type="PROSITE" id="PS50893"/>
    </source>
</evidence>
<evidence type="ECO:0000256" key="6">
    <source>
        <dbReference type="ARBA" id="ARBA00023136"/>
    </source>
</evidence>
<evidence type="ECO:0000256" key="1">
    <source>
        <dbReference type="ARBA" id="ARBA00004141"/>
    </source>
</evidence>
<dbReference type="Gene3D" id="3.40.50.300">
    <property type="entry name" value="P-loop containing nucleotide triphosphate hydrolases"/>
    <property type="match status" value="2"/>
</dbReference>
<dbReference type="GO" id="GO:0140359">
    <property type="term" value="F:ABC-type transporter activity"/>
    <property type="evidence" value="ECO:0007669"/>
    <property type="project" value="InterPro"/>
</dbReference>
<dbReference type="SMART" id="SM00382">
    <property type="entry name" value="AAA"/>
    <property type="match status" value="2"/>
</dbReference>
<dbReference type="InterPro" id="IPR003439">
    <property type="entry name" value="ABC_transporter-like_ATP-bd"/>
</dbReference>
<gene>
    <name evidence="10" type="ORF">NP493_124g00012</name>
</gene>
<reference evidence="10" key="1">
    <citation type="journal article" date="2023" name="Mol. Biol. Evol.">
        <title>Third-Generation Sequencing Reveals the Adaptive Role of the Epigenome in Three Deep-Sea Polychaetes.</title>
        <authorList>
            <person name="Perez M."/>
            <person name="Aroh O."/>
            <person name="Sun Y."/>
            <person name="Lan Y."/>
            <person name="Juniper S.K."/>
            <person name="Young C.R."/>
            <person name="Angers B."/>
            <person name="Qian P.Y."/>
        </authorList>
    </citation>
    <scope>NUCLEOTIDE SEQUENCE</scope>
    <source>
        <strain evidence="10">R07B-5</strain>
    </source>
</reference>
<feature type="transmembrane region" description="Helical" evidence="8">
    <location>
        <begin position="1327"/>
        <end position="1347"/>
    </location>
</feature>
<feature type="transmembrane region" description="Helical" evidence="8">
    <location>
        <begin position="1196"/>
        <end position="1217"/>
    </location>
</feature>
<dbReference type="FunFam" id="3.40.50.300:FF:002275">
    <property type="entry name" value="ATP-binding cassette, subfamily A (ABC1), member 16"/>
    <property type="match status" value="1"/>
</dbReference>
<dbReference type="GO" id="GO:0016020">
    <property type="term" value="C:membrane"/>
    <property type="evidence" value="ECO:0007669"/>
    <property type="project" value="UniProtKB-SubCell"/>
</dbReference>
<dbReference type="Pfam" id="PF12698">
    <property type="entry name" value="ABC2_membrane_3"/>
    <property type="match status" value="2"/>
</dbReference>
<feature type="transmembrane region" description="Helical" evidence="8">
    <location>
        <begin position="1256"/>
        <end position="1280"/>
    </location>
</feature>
<dbReference type="SUPFAM" id="SSF52540">
    <property type="entry name" value="P-loop containing nucleoside triphosphate hydrolases"/>
    <property type="match status" value="2"/>
</dbReference>
<dbReference type="Pfam" id="PF23321">
    <property type="entry name" value="R1_ABCA1"/>
    <property type="match status" value="1"/>
</dbReference>
<keyword evidence="11" id="KW-1185">Reference proteome</keyword>
<feature type="domain" description="ABC transporter" evidence="9">
    <location>
        <begin position="507"/>
        <end position="740"/>
    </location>
</feature>
<feature type="transmembrane region" description="Helical" evidence="8">
    <location>
        <begin position="215"/>
        <end position="234"/>
    </location>
</feature>
<dbReference type="EMBL" id="JAODUO010000125">
    <property type="protein sequence ID" value="KAK2188698.1"/>
    <property type="molecule type" value="Genomic_DNA"/>
</dbReference>
<evidence type="ECO:0000256" key="3">
    <source>
        <dbReference type="ARBA" id="ARBA00022741"/>
    </source>
</evidence>
<dbReference type="PANTHER" id="PTHR19229:SF250">
    <property type="entry name" value="ABC TRANSPORTER DOMAIN-CONTAINING PROTEIN-RELATED"/>
    <property type="match status" value="1"/>
</dbReference>
<organism evidence="10 11">
    <name type="scientific">Ridgeia piscesae</name>
    <name type="common">Tubeworm</name>
    <dbReference type="NCBI Taxonomy" id="27915"/>
    <lineage>
        <taxon>Eukaryota</taxon>
        <taxon>Metazoa</taxon>
        <taxon>Spiralia</taxon>
        <taxon>Lophotrochozoa</taxon>
        <taxon>Annelida</taxon>
        <taxon>Polychaeta</taxon>
        <taxon>Sedentaria</taxon>
        <taxon>Canalipalpata</taxon>
        <taxon>Sabellida</taxon>
        <taxon>Siboglinidae</taxon>
        <taxon>Ridgeia</taxon>
    </lineage>
</organism>
<feature type="region of interest" description="Disordered" evidence="7">
    <location>
        <begin position="379"/>
        <end position="450"/>
    </location>
</feature>
<feature type="transmembrane region" description="Helical" evidence="8">
    <location>
        <begin position="909"/>
        <end position="935"/>
    </location>
</feature>
<dbReference type="Proteomes" id="UP001209878">
    <property type="component" value="Unassembled WGS sequence"/>
</dbReference>
<dbReference type="InterPro" id="IPR056264">
    <property type="entry name" value="R2_ABCA1-4-like"/>
</dbReference>
<feature type="transmembrane region" description="Helical" evidence="8">
    <location>
        <begin position="155"/>
        <end position="180"/>
    </location>
</feature>
<feature type="transmembrane region" description="Helical" evidence="8">
    <location>
        <begin position="1223"/>
        <end position="1244"/>
    </location>
</feature>
<dbReference type="InterPro" id="IPR026082">
    <property type="entry name" value="ABCA"/>
</dbReference>
<evidence type="ECO:0000256" key="2">
    <source>
        <dbReference type="ARBA" id="ARBA00022692"/>
    </source>
</evidence>
<feature type="region of interest" description="Disordered" evidence="7">
    <location>
        <begin position="849"/>
        <end position="868"/>
    </location>
</feature>
<keyword evidence="5 8" id="KW-1133">Transmembrane helix</keyword>
<evidence type="ECO:0000313" key="11">
    <source>
        <dbReference type="Proteomes" id="UP001209878"/>
    </source>
</evidence>
<feature type="transmembrane region" description="Helical" evidence="8">
    <location>
        <begin position="187"/>
        <end position="209"/>
    </location>
</feature>
<proteinExistence type="predicted"/>
<keyword evidence="6 8" id="KW-0472">Membrane</keyword>
<evidence type="ECO:0000256" key="8">
    <source>
        <dbReference type="SAM" id="Phobius"/>
    </source>
</evidence>
<dbReference type="InterPro" id="IPR003593">
    <property type="entry name" value="AAA+_ATPase"/>
</dbReference>
<name>A0AAD9P5V9_RIDPI</name>
<dbReference type="GO" id="GO:0005319">
    <property type="term" value="F:lipid transporter activity"/>
    <property type="evidence" value="ECO:0007669"/>
    <property type="project" value="TreeGrafter"/>
</dbReference>
<feature type="transmembrane region" description="Helical" evidence="8">
    <location>
        <begin position="1114"/>
        <end position="1137"/>
    </location>
</feature>
<evidence type="ECO:0000256" key="5">
    <source>
        <dbReference type="ARBA" id="ARBA00022989"/>
    </source>
</evidence>
<comment type="subcellular location">
    <subcellularLocation>
        <location evidence="1">Membrane</location>
        <topology evidence="1">Multi-pass membrane protein</topology>
    </subcellularLocation>
</comment>
<evidence type="ECO:0000256" key="4">
    <source>
        <dbReference type="ARBA" id="ARBA00022840"/>
    </source>
</evidence>
<feature type="transmembrane region" description="Helical" evidence="8">
    <location>
        <begin position="1157"/>
        <end position="1184"/>
    </location>
</feature>